<evidence type="ECO:0000313" key="9">
    <source>
        <dbReference type="Proteomes" id="UP000650582"/>
    </source>
</evidence>
<evidence type="ECO:0000256" key="3">
    <source>
        <dbReference type="ARBA" id="ARBA00022692"/>
    </source>
</evidence>
<comment type="similarity">
    <text evidence="2">Belongs to the TMCO4 family.</text>
</comment>
<sequence>LHPRLMSIPPPKSTANNNAFDDLDDDGWQDMPIIRASDNTLGLDEEDAKRYHYVEPKKRLGDDTHGGNATGNLIDYDDRGNEWRSKLDQNEDDYTRLKLDDDDEADEVHLRTRYLFDEDKAMTPLSQMQATKDLLTEAQRIAYVGVCALASREMVISLRKVKSKELKTAINNLELWSLKIMGRLYYHMELETAEQKMIETLAEHGVSAMDLVPALMTTHTVANPEYDPAEARRKDAENALARQSEPLDEDYDITSAGNNEENTGAQPVAPKQKMNNVHLQTTANVMEPLTPTVSTMPGVSTSLSTTDENVILDIRWTVLCDLFLILIADSVYDSRSRVLLENVATKLGLGWIDVVKFEKRVTEALEIQEGIERLEQTDVIEGRSKSAAKKRYMMMGLATLGGGLVIGLSAGLLAPVIGLGLGAALGTVGITGTTGFLTGAGGAALITTGGVLSGSSIAGRGMAKRTRQVKTFSLLPIHNNKRVNCIIAVPGYLAHDKDDPRLPFSVLDPVIGDAFGILWEPEMMAEMGNALKILTSEVLTQVGQTVLQATVMAALMSALQWPLILTKLGYLIDNPWSNALDRARAAGLVLADVLIERSLGVRPISLIGYSLGARVIFFALVELSRKKAFGIVQDVFLLGATVAASTQQWLQVRGAVAGRLVNCFARNDWLLNYLFRATTAGIGTVAGLRPVENVPGLENVDVTDKILGHLSYRTFIPLIMDQLGFPVTSTYFDEPEEPEMEGDRIVVREPPQPVVSPPVAPPPKKRFSWFSRNKSTPPEKITTSGLQEPATRARTVSTSIPEKEDDDLPERIALPVSPMPGRAQSPAPPSYTSAQSASNVPSEKTGLPVAPESPTSPDIAPTAGFDFKAIGAVLGKPDLDPTKIRMPQPSPAMKATLAMTPRNEPMEIGRSESAPPASSQTQIIDLPERETTPKPRAQTRAQTEYGADVLGAGPDITTTRTRVSEPEEDDGEDVTAMFQRSTSLDSTSGLGLSSEGRFAGGYIGDLSGQGDDSVSKGFGSPRFAEESTISFGAAGSSTWSLPANPFATPSTSSLAGGFGSSSPFGTSYIAPTPPNPFSESKLSFGASDENVTSWPTQPTKKPSLPSNPWET</sequence>
<dbReference type="SUPFAM" id="SSF53474">
    <property type="entry name" value="alpha/beta-Hydrolases"/>
    <property type="match status" value="1"/>
</dbReference>
<feature type="region of interest" description="Disordered" evidence="6">
    <location>
        <begin position="906"/>
        <end position="992"/>
    </location>
</feature>
<comment type="caution">
    <text evidence="8">The sequence shown here is derived from an EMBL/GenBank/DDBJ whole genome shotgun (WGS) entry which is preliminary data.</text>
</comment>
<dbReference type="PANTHER" id="PTHR17920">
    <property type="entry name" value="TRANSMEMBRANE AND COILED-COIL DOMAIN-CONTAINING PROTEIN 4 TMCO4"/>
    <property type="match status" value="1"/>
</dbReference>
<dbReference type="GO" id="GO:0016020">
    <property type="term" value="C:membrane"/>
    <property type="evidence" value="ECO:0007669"/>
    <property type="project" value="UniProtKB-SubCell"/>
</dbReference>
<dbReference type="PANTHER" id="PTHR17920:SF3">
    <property type="entry name" value="TRANSMEMBRANE AND COILED-COIL DOMAIN-CONTAINING PROTEIN 4"/>
    <property type="match status" value="1"/>
</dbReference>
<dbReference type="InterPro" id="IPR007941">
    <property type="entry name" value="DUF726"/>
</dbReference>
<dbReference type="EMBL" id="JACYCC010000025">
    <property type="protein sequence ID" value="KAF8684724.1"/>
    <property type="molecule type" value="Genomic_DNA"/>
</dbReference>
<evidence type="ECO:0008006" key="10">
    <source>
        <dbReference type="Google" id="ProtNLM"/>
    </source>
</evidence>
<feature type="compositionally biased region" description="Polar residues" evidence="6">
    <location>
        <begin position="830"/>
        <end position="842"/>
    </location>
</feature>
<evidence type="ECO:0000256" key="1">
    <source>
        <dbReference type="ARBA" id="ARBA00004141"/>
    </source>
</evidence>
<evidence type="ECO:0000256" key="2">
    <source>
        <dbReference type="ARBA" id="ARBA00009824"/>
    </source>
</evidence>
<organism evidence="8 9">
    <name type="scientific">Rhizoctonia solani</name>
    <dbReference type="NCBI Taxonomy" id="456999"/>
    <lineage>
        <taxon>Eukaryota</taxon>
        <taxon>Fungi</taxon>
        <taxon>Dikarya</taxon>
        <taxon>Basidiomycota</taxon>
        <taxon>Agaricomycotina</taxon>
        <taxon>Agaricomycetes</taxon>
        <taxon>Cantharellales</taxon>
        <taxon>Ceratobasidiaceae</taxon>
        <taxon>Rhizoctonia</taxon>
    </lineage>
</organism>
<dbReference type="AlphaFoldDB" id="A0A8H7HG32"/>
<dbReference type="Pfam" id="PF05277">
    <property type="entry name" value="DUF726"/>
    <property type="match status" value="1"/>
</dbReference>
<evidence type="ECO:0000256" key="5">
    <source>
        <dbReference type="ARBA" id="ARBA00023136"/>
    </source>
</evidence>
<accession>A0A8H7HG32</accession>
<feature type="region of interest" description="Disordered" evidence="6">
    <location>
        <begin position="236"/>
        <end position="268"/>
    </location>
</feature>
<proteinExistence type="inferred from homology"/>
<feature type="compositionally biased region" description="Polar residues" evidence="6">
    <location>
        <begin position="1089"/>
        <end position="1111"/>
    </location>
</feature>
<evidence type="ECO:0000256" key="7">
    <source>
        <dbReference type="SAM" id="Phobius"/>
    </source>
</evidence>
<reference evidence="8" key="1">
    <citation type="submission" date="2020-09" db="EMBL/GenBank/DDBJ databases">
        <title>Comparative genome analyses of four rice-infecting Rhizoctonia solani isolates reveal extensive enrichment of homogalacturonan modification genes.</title>
        <authorList>
            <person name="Lee D.-Y."/>
            <person name="Jeon J."/>
            <person name="Kim K.-T."/>
            <person name="Cheong K."/>
            <person name="Song H."/>
            <person name="Choi G."/>
            <person name="Ko J."/>
            <person name="Opiyo S.O."/>
            <person name="Zuo S."/>
            <person name="Madhav S."/>
            <person name="Lee Y.-H."/>
            <person name="Wang G.-L."/>
        </authorList>
    </citation>
    <scope>NUCLEOTIDE SEQUENCE</scope>
    <source>
        <strain evidence="8">AG1-IA YN-7</strain>
    </source>
</reference>
<feature type="compositionally biased region" description="Polar residues" evidence="6">
    <location>
        <begin position="255"/>
        <end position="265"/>
    </location>
</feature>
<keyword evidence="4 7" id="KW-1133">Transmembrane helix</keyword>
<feature type="compositionally biased region" description="Pro residues" evidence="6">
    <location>
        <begin position="750"/>
        <end position="762"/>
    </location>
</feature>
<protein>
    <recommendedName>
        <fullName evidence="10">DUF726-domain-containing protein</fullName>
    </recommendedName>
</protein>
<evidence type="ECO:0000256" key="6">
    <source>
        <dbReference type="SAM" id="MobiDB-lite"/>
    </source>
</evidence>
<comment type="subcellular location">
    <subcellularLocation>
        <location evidence="1">Membrane</location>
        <topology evidence="1">Multi-pass membrane protein</topology>
    </subcellularLocation>
</comment>
<feature type="region of interest" description="Disordered" evidence="6">
    <location>
        <begin position="1062"/>
        <end position="1111"/>
    </location>
</feature>
<keyword evidence="3 7" id="KW-0812">Transmembrane</keyword>
<name>A0A8H7HG32_9AGAM</name>
<feature type="compositionally biased region" description="Low complexity" evidence="6">
    <location>
        <begin position="981"/>
        <end position="992"/>
    </location>
</feature>
<feature type="region of interest" description="Disordered" evidence="6">
    <location>
        <begin position="878"/>
        <end position="897"/>
    </location>
</feature>
<feature type="transmembrane region" description="Helical" evidence="7">
    <location>
        <begin position="392"/>
        <end position="417"/>
    </location>
</feature>
<feature type="region of interest" description="Disordered" evidence="6">
    <location>
        <begin position="750"/>
        <end position="863"/>
    </location>
</feature>
<feature type="non-terminal residue" evidence="8">
    <location>
        <position position="1"/>
    </location>
</feature>
<evidence type="ECO:0000256" key="4">
    <source>
        <dbReference type="ARBA" id="ARBA00022989"/>
    </source>
</evidence>
<feature type="transmembrane region" description="Helical" evidence="7">
    <location>
        <begin position="437"/>
        <end position="458"/>
    </location>
</feature>
<keyword evidence="5 7" id="KW-0472">Membrane</keyword>
<dbReference type="Proteomes" id="UP000650582">
    <property type="component" value="Unassembled WGS sequence"/>
</dbReference>
<gene>
    <name evidence="8" type="ORF">RHS04_01359</name>
</gene>
<feature type="compositionally biased region" description="Polar residues" evidence="6">
    <location>
        <begin position="770"/>
        <end position="786"/>
    </location>
</feature>
<feature type="region of interest" description="Disordered" evidence="6">
    <location>
        <begin position="1"/>
        <end position="24"/>
    </location>
</feature>
<dbReference type="InterPro" id="IPR029058">
    <property type="entry name" value="AB_hydrolase_fold"/>
</dbReference>
<evidence type="ECO:0000313" key="8">
    <source>
        <dbReference type="EMBL" id="KAF8684724.1"/>
    </source>
</evidence>